<accession>A0AAF3J7G1</accession>
<sequence length="836" mass="98153">MLFLLTLTVLMLILFYELYWKRRNYPPGPIPLPIFGNLLEIAKAPPGYEAFRKWRKDHGSVFTFWLSFKPIVVIADFDQMRETIVKDGDKFTDRFSFEDFNRFIRGGLYGILTSNGEIWREQRRFTLHTLRDFGMGRNLMETRIMDEVDDLLDRMDRLKNDLNVQKEFGVSVGSVINSVLFGYRFDEQHLHEFHFVKKAIHQILAAEANPFFLVGVAFPRVHQKNHENLNVLFEFIGRQIEERKKTIDFETEDYEDFVECYVKEQIKKKGKENEEFYCNDQLKNLVLDMWVAGMETTSNALNWAICYILNHPEVQEKIHEEFDRVIDSDRKITTNDKNLLPYLNAVVSEVLRFANLLPQNLMRVTVEDTIIAKHLVKKGTAVMPQIGTILYDEKIFPNPHQFNPDRFINADGFKPVFIVADYETIKESIIKEGDKYSDRYVFKEFNEVLRGGTFGLISSQGDLWREQRRFTLHTLRDFGMGRNLMEERIMIEVEPLMERMAQQKEDIFMQKEFDTAVGSIINNIVFGYRFDEQHLDEFELVKKALRHMIVAGTNPIFILSATLPFIRGWPIFRGIYSEVLANNQILFDFIQRQIDNRRKNVDFDTEEYDDFVECWLKEQRKKKGSIHEGYYTDIQLRNLVFDIWIAGMETTSNTLTWAVCYILNYPEVQRKMHEELDRVIKSDRKVTLADKNQLPYINAVVSEIQRLANLLPQNLMRLVTEDAVIKGYKIPAGSAVMPQIATILYDDKIFPDPYILKPERFLNPDGTFKTYPELVPFSVGKRQCPGEGLARMELYLFISNIFQRFKLTATELPSMKKDMGQVVTAKPYFCNVEERH</sequence>
<dbReference type="InterPro" id="IPR036396">
    <property type="entry name" value="Cyt_P450_sf"/>
</dbReference>
<protein>
    <recommendedName>
        <fullName evidence="10">Cytochrome P450</fullName>
    </recommendedName>
</protein>
<dbReference type="GO" id="GO:0016712">
    <property type="term" value="F:oxidoreductase activity, acting on paired donors, with incorporation or reduction of molecular oxygen, reduced flavin or flavoprotein as one donor, and incorporation of one atom of oxygen"/>
    <property type="evidence" value="ECO:0007669"/>
    <property type="project" value="TreeGrafter"/>
</dbReference>
<dbReference type="WBParaSite" id="MBELARI_LOCUS20954">
    <property type="protein sequence ID" value="MBELARI_LOCUS20954"/>
    <property type="gene ID" value="MBELARI_LOCUS20954"/>
</dbReference>
<keyword evidence="4" id="KW-0560">Oxidoreductase</keyword>
<dbReference type="FunFam" id="1.10.630.10:FF:000036">
    <property type="entry name" value="CYtochrome P450 family"/>
    <property type="match status" value="2"/>
</dbReference>
<keyword evidence="5 7" id="KW-0408">Iron</keyword>
<evidence type="ECO:0008006" key="10">
    <source>
        <dbReference type="Google" id="ProtNLM"/>
    </source>
</evidence>
<keyword evidence="6" id="KW-0503">Monooxygenase</keyword>
<dbReference type="Proteomes" id="UP000887575">
    <property type="component" value="Unassembled WGS sequence"/>
</dbReference>
<dbReference type="InterPro" id="IPR002401">
    <property type="entry name" value="Cyt_P450_E_grp-I"/>
</dbReference>
<keyword evidence="3 7" id="KW-0479">Metal-binding</keyword>
<comment type="cofactor">
    <cofactor evidence="1 7">
        <name>heme</name>
        <dbReference type="ChEBI" id="CHEBI:30413"/>
    </cofactor>
</comment>
<organism evidence="8 9">
    <name type="scientific">Mesorhabditis belari</name>
    <dbReference type="NCBI Taxonomy" id="2138241"/>
    <lineage>
        <taxon>Eukaryota</taxon>
        <taxon>Metazoa</taxon>
        <taxon>Ecdysozoa</taxon>
        <taxon>Nematoda</taxon>
        <taxon>Chromadorea</taxon>
        <taxon>Rhabditida</taxon>
        <taxon>Rhabditina</taxon>
        <taxon>Rhabditomorpha</taxon>
        <taxon>Rhabditoidea</taxon>
        <taxon>Rhabditidae</taxon>
        <taxon>Mesorhabditinae</taxon>
        <taxon>Mesorhabditis</taxon>
    </lineage>
</organism>
<evidence type="ECO:0000313" key="9">
    <source>
        <dbReference type="WBParaSite" id="MBELARI_LOCUS20954"/>
    </source>
</evidence>
<evidence type="ECO:0000256" key="1">
    <source>
        <dbReference type="ARBA" id="ARBA00001971"/>
    </source>
</evidence>
<dbReference type="Pfam" id="PF00067">
    <property type="entry name" value="p450"/>
    <property type="match status" value="1"/>
</dbReference>
<dbReference type="Gene3D" id="1.10.630.10">
    <property type="entry name" value="Cytochrome P450"/>
    <property type="match status" value="2"/>
</dbReference>
<feature type="binding site" description="axial binding residue" evidence="7">
    <location>
        <position position="784"/>
    </location>
    <ligand>
        <name>heme</name>
        <dbReference type="ChEBI" id="CHEBI:30413"/>
    </ligand>
    <ligandPart>
        <name>Fe</name>
        <dbReference type="ChEBI" id="CHEBI:18248"/>
    </ligandPart>
</feature>
<evidence type="ECO:0000256" key="6">
    <source>
        <dbReference type="ARBA" id="ARBA00023033"/>
    </source>
</evidence>
<dbReference type="GO" id="GO:0006082">
    <property type="term" value="P:organic acid metabolic process"/>
    <property type="evidence" value="ECO:0007669"/>
    <property type="project" value="TreeGrafter"/>
</dbReference>
<dbReference type="PANTHER" id="PTHR24300:SF369">
    <property type="entry name" value="CYTOCHROME P450 FAMILY"/>
    <property type="match status" value="1"/>
</dbReference>
<reference evidence="9" key="1">
    <citation type="submission" date="2024-02" db="UniProtKB">
        <authorList>
            <consortium name="WormBaseParasite"/>
        </authorList>
    </citation>
    <scope>IDENTIFICATION</scope>
</reference>
<dbReference type="InterPro" id="IPR050182">
    <property type="entry name" value="Cytochrome_P450_fam2"/>
</dbReference>
<dbReference type="GO" id="GO:0006805">
    <property type="term" value="P:xenobiotic metabolic process"/>
    <property type="evidence" value="ECO:0007669"/>
    <property type="project" value="TreeGrafter"/>
</dbReference>
<dbReference type="PANTHER" id="PTHR24300">
    <property type="entry name" value="CYTOCHROME P450 508A4-RELATED"/>
    <property type="match status" value="1"/>
</dbReference>
<dbReference type="AlphaFoldDB" id="A0AAF3J7G1"/>
<dbReference type="GO" id="GO:0020037">
    <property type="term" value="F:heme binding"/>
    <property type="evidence" value="ECO:0007669"/>
    <property type="project" value="InterPro"/>
</dbReference>
<dbReference type="InterPro" id="IPR017972">
    <property type="entry name" value="Cyt_P450_CS"/>
</dbReference>
<name>A0AAF3J7G1_9BILA</name>
<proteinExistence type="inferred from homology"/>
<evidence type="ECO:0000313" key="8">
    <source>
        <dbReference type="Proteomes" id="UP000887575"/>
    </source>
</evidence>
<dbReference type="GO" id="GO:0005737">
    <property type="term" value="C:cytoplasm"/>
    <property type="evidence" value="ECO:0007669"/>
    <property type="project" value="TreeGrafter"/>
</dbReference>
<dbReference type="PRINTS" id="PR00385">
    <property type="entry name" value="P450"/>
</dbReference>
<evidence type="ECO:0000256" key="7">
    <source>
        <dbReference type="PIRSR" id="PIRSR602401-1"/>
    </source>
</evidence>
<dbReference type="GO" id="GO:0005506">
    <property type="term" value="F:iron ion binding"/>
    <property type="evidence" value="ECO:0007669"/>
    <property type="project" value="InterPro"/>
</dbReference>
<keyword evidence="7" id="KW-0349">Heme</keyword>
<dbReference type="CDD" id="cd20617">
    <property type="entry name" value="CYP1_2-like"/>
    <property type="match status" value="2"/>
</dbReference>
<dbReference type="PRINTS" id="PR00463">
    <property type="entry name" value="EP450I"/>
</dbReference>
<comment type="similarity">
    <text evidence="2">Belongs to the cytochrome P450 family.</text>
</comment>
<keyword evidence="8" id="KW-1185">Reference proteome</keyword>
<evidence type="ECO:0000256" key="4">
    <source>
        <dbReference type="ARBA" id="ARBA00023002"/>
    </source>
</evidence>
<dbReference type="InterPro" id="IPR001128">
    <property type="entry name" value="Cyt_P450"/>
</dbReference>
<evidence type="ECO:0000256" key="2">
    <source>
        <dbReference type="ARBA" id="ARBA00010617"/>
    </source>
</evidence>
<evidence type="ECO:0000256" key="5">
    <source>
        <dbReference type="ARBA" id="ARBA00023004"/>
    </source>
</evidence>
<dbReference type="SUPFAM" id="SSF48264">
    <property type="entry name" value="Cytochrome P450"/>
    <property type="match status" value="2"/>
</dbReference>
<dbReference type="PROSITE" id="PS00086">
    <property type="entry name" value="CYTOCHROME_P450"/>
    <property type="match status" value="1"/>
</dbReference>
<evidence type="ECO:0000256" key="3">
    <source>
        <dbReference type="ARBA" id="ARBA00022723"/>
    </source>
</evidence>